<gene>
    <name evidence="2" type="ORF">A8F95_02660</name>
</gene>
<evidence type="ECO:0000313" key="3">
    <source>
        <dbReference type="Proteomes" id="UP000092578"/>
    </source>
</evidence>
<comment type="caution">
    <text evidence="2">The sequence shown here is derived from an EMBL/GenBank/DDBJ whole genome shotgun (WGS) entry which is preliminary data.</text>
</comment>
<accession>A0A1B9B947</accession>
<feature type="transmembrane region" description="Helical" evidence="1">
    <location>
        <begin position="215"/>
        <end position="239"/>
    </location>
</feature>
<name>A0A1B9B947_9BACI</name>
<organism evidence="2 3">
    <name type="scientific">Pseudobacillus wudalianchiensis</name>
    <dbReference type="NCBI Taxonomy" id="1743143"/>
    <lineage>
        <taxon>Bacteria</taxon>
        <taxon>Bacillati</taxon>
        <taxon>Bacillota</taxon>
        <taxon>Bacilli</taxon>
        <taxon>Bacillales</taxon>
        <taxon>Bacillaceae</taxon>
        <taxon>Pseudobacillus</taxon>
    </lineage>
</organism>
<keyword evidence="1" id="KW-0472">Membrane</keyword>
<evidence type="ECO:0000313" key="2">
    <source>
        <dbReference type="EMBL" id="OCA92615.1"/>
    </source>
</evidence>
<dbReference type="RefSeq" id="WP_065409105.1">
    <property type="nucleotide sequence ID" value="NZ_MAYT01000001.1"/>
</dbReference>
<sequence length="244" mass="28237">MKKKLIFFLLGTILLLTSLPLSTKMVMELIHNQKMNREYKVTNVNEGSPPTSSAFRFKGHIVEIKETLKNEDGYVDPWSNKIRMADLSLELDGAKIDTLRDYPIKVEEKGLNRYYGEIAYLLLEDKKSSKTQFIVLLKKTREFKKEMPNGYIVGGAPTEKLKYTLYSLDEEGNLNTKSFSFTERNGLQTKLLNDSFMVPYSIGYYTDAWEVYPSIFFPFIFPFVTLVVGFVLIVVFFPIRKVKK</sequence>
<keyword evidence="1" id="KW-0812">Transmembrane</keyword>
<keyword evidence="1" id="KW-1133">Transmembrane helix</keyword>
<protein>
    <submittedName>
        <fullName evidence="2">Uncharacterized protein</fullName>
    </submittedName>
</protein>
<dbReference type="Proteomes" id="UP000092578">
    <property type="component" value="Unassembled WGS sequence"/>
</dbReference>
<dbReference type="AlphaFoldDB" id="A0A1B9B947"/>
<evidence type="ECO:0000256" key="1">
    <source>
        <dbReference type="SAM" id="Phobius"/>
    </source>
</evidence>
<proteinExistence type="predicted"/>
<reference evidence="3" key="1">
    <citation type="submission" date="2016-05" db="EMBL/GenBank/DDBJ databases">
        <authorList>
            <person name="Liu B."/>
            <person name="Wang J."/>
            <person name="Zhu Y."/>
            <person name="Liu G."/>
            <person name="Chen Q."/>
            <person name="Chen Z."/>
            <person name="Lan J."/>
            <person name="Che J."/>
            <person name="Ge C."/>
            <person name="Shi H."/>
            <person name="Pan Z."/>
            <person name="Liu X."/>
        </authorList>
    </citation>
    <scope>NUCLEOTIDE SEQUENCE [LARGE SCALE GENOMIC DNA]</scope>
    <source>
        <strain evidence="3">FJAT-27215</strain>
    </source>
</reference>
<keyword evidence="3" id="KW-1185">Reference proteome</keyword>
<dbReference type="EMBL" id="MAYT01000001">
    <property type="protein sequence ID" value="OCA92615.1"/>
    <property type="molecule type" value="Genomic_DNA"/>
</dbReference>